<evidence type="ECO:0000313" key="3">
    <source>
        <dbReference type="Proteomes" id="UP000244189"/>
    </source>
</evidence>
<sequence>MRTKLWMGVGAFVVAQSGQAILTEATAKPLATSVDQVGEGGESERGEGEGEGEGRQVVRPTKSRHVVRNRRRARAAQQHAGQRGEGEYEGGENERGEGGEGER</sequence>
<feature type="compositionally biased region" description="Basic and acidic residues" evidence="1">
    <location>
        <begin position="42"/>
        <end position="56"/>
    </location>
</feature>
<evidence type="ECO:0000256" key="1">
    <source>
        <dbReference type="SAM" id="MobiDB-lite"/>
    </source>
</evidence>
<proteinExistence type="predicted"/>
<dbReference type="RefSeq" id="WP_146168913.1">
    <property type="nucleotide sequence ID" value="NZ_QAOG01000008.1"/>
</dbReference>
<reference evidence="2 3" key="1">
    <citation type="submission" date="2018-04" db="EMBL/GenBank/DDBJ databases">
        <title>Genomic Encyclopedia of Type Strains, Phase III (KMG-III): the genomes of soil and plant-associated and newly described type strains.</title>
        <authorList>
            <person name="Whitman W."/>
        </authorList>
    </citation>
    <scope>NUCLEOTIDE SEQUENCE [LARGE SCALE GENOMIC DNA]</scope>
    <source>
        <strain evidence="2 3">MA101b</strain>
    </source>
</reference>
<gene>
    <name evidence="2" type="ORF">C8J26_3800</name>
</gene>
<dbReference type="AlphaFoldDB" id="A0A2T5GGM9"/>
<keyword evidence="3" id="KW-1185">Reference proteome</keyword>
<feature type="compositionally biased region" description="Basic residues" evidence="1">
    <location>
        <begin position="61"/>
        <end position="74"/>
    </location>
</feature>
<evidence type="ECO:0000313" key="2">
    <source>
        <dbReference type="EMBL" id="PTQ58499.1"/>
    </source>
</evidence>
<name>A0A2T5GGM9_9SPHN</name>
<protein>
    <submittedName>
        <fullName evidence="2">Uncharacterized protein</fullName>
    </submittedName>
</protein>
<feature type="compositionally biased region" description="Basic and acidic residues" evidence="1">
    <location>
        <begin position="82"/>
        <end position="103"/>
    </location>
</feature>
<accession>A0A2T5GGM9</accession>
<dbReference type="Proteomes" id="UP000244189">
    <property type="component" value="Unassembled WGS sequence"/>
</dbReference>
<feature type="region of interest" description="Disordered" evidence="1">
    <location>
        <begin position="28"/>
        <end position="103"/>
    </location>
</feature>
<organism evidence="2 3">
    <name type="scientific">Sphingomonas aurantiaca</name>
    <dbReference type="NCBI Taxonomy" id="185949"/>
    <lineage>
        <taxon>Bacteria</taxon>
        <taxon>Pseudomonadati</taxon>
        <taxon>Pseudomonadota</taxon>
        <taxon>Alphaproteobacteria</taxon>
        <taxon>Sphingomonadales</taxon>
        <taxon>Sphingomonadaceae</taxon>
        <taxon>Sphingomonas</taxon>
    </lineage>
</organism>
<comment type="caution">
    <text evidence="2">The sequence shown here is derived from an EMBL/GenBank/DDBJ whole genome shotgun (WGS) entry which is preliminary data.</text>
</comment>
<dbReference type="EMBL" id="QAOG01000008">
    <property type="protein sequence ID" value="PTQ58499.1"/>
    <property type="molecule type" value="Genomic_DNA"/>
</dbReference>